<dbReference type="KEGG" id="nwl:NWFMUON74_59880"/>
<keyword evidence="3" id="KW-1185">Reference proteome</keyword>
<feature type="region of interest" description="Disordered" evidence="1">
    <location>
        <begin position="1"/>
        <end position="25"/>
    </location>
</feature>
<name>A0A7G1KUG2_9NOCA</name>
<evidence type="ECO:0000256" key="1">
    <source>
        <dbReference type="SAM" id="MobiDB-lite"/>
    </source>
</evidence>
<dbReference type="GeneID" id="80350409"/>
<gene>
    <name evidence="2" type="ORF">NWFMUON74_59880</name>
</gene>
<sequence>MAPLHIHRRTTRHHSPPDNTPRLRLRPESDAYIDGAWWPRSGELTTELPGLLTFLEIRMGPIRRVVYDRASWAPAPPTSTVGGHEVQLDAYPFEAGNTMYVFGSDNSMLVLQVILSTTDDHSARSTLITAARRPAAQALEKEASP</sequence>
<accession>A0A7G1KUG2</accession>
<dbReference type="Proteomes" id="UP000516173">
    <property type="component" value="Chromosome"/>
</dbReference>
<dbReference type="RefSeq" id="WP_187684997.1">
    <property type="nucleotide sequence ID" value="NZ_AP023396.1"/>
</dbReference>
<dbReference type="InterPro" id="IPR046036">
    <property type="entry name" value="DUF5994"/>
</dbReference>
<reference evidence="2 3" key="1">
    <citation type="submission" date="2020-08" db="EMBL/GenBank/DDBJ databases">
        <title>Genome Sequencing of Nocardia wallacei strain FMUON74 and assembly.</title>
        <authorList>
            <person name="Toyokawa M."/>
            <person name="Uesaka K."/>
        </authorList>
    </citation>
    <scope>NUCLEOTIDE SEQUENCE [LARGE SCALE GENOMIC DNA]</scope>
    <source>
        <strain evidence="2 3">FMUON74</strain>
    </source>
</reference>
<protein>
    <submittedName>
        <fullName evidence="2">Uncharacterized protein</fullName>
    </submittedName>
</protein>
<dbReference type="EMBL" id="AP023396">
    <property type="protein sequence ID" value="BCK58216.1"/>
    <property type="molecule type" value="Genomic_DNA"/>
</dbReference>
<evidence type="ECO:0000313" key="2">
    <source>
        <dbReference type="EMBL" id="BCK58216.1"/>
    </source>
</evidence>
<dbReference type="AlphaFoldDB" id="A0A7G1KUG2"/>
<evidence type="ECO:0000313" key="3">
    <source>
        <dbReference type="Proteomes" id="UP000516173"/>
    </source>
</evidence>
<feature type="compositionally biased region" description="Basic residues" evidence="1">
    <location>
        <begin position="1"/>
        <end position="14"/>
    </location>
</feature>
<organism evidence="2 3">
    <name type="scientific">Nocardia wallacei</name>
    <dbReference type="NCBI Taxonomy" id="480035"/>
    <lineage>
        <taxon>Bacteria</taxon>
        <taxon>Bacillati</taxon>
        <taxon>Actinomycetota</taxon>
        <taxon>Actinomycetes</taxon>
        <taxon>Mycobacteriales</taxon>
        <taxon>Nocardiaceae</taxon>
        <taxon>Nocardia</taxon>
    </lineage>
</organism>
<dbReference type="Pfam" id="PF19457">
    <property type="entry name" value="DUF5994"/>
    <property type="match status" value="1"/>
</dbReference>
<proteinExistence type="predicted"/>